<gene>
    <name evidence="1" type="ORF">ACFFUV_17230</name>
</gene>
<dbReference type="RefSeq" id="WP_390195097.1">
    <property type="nucleotide sequence ID" value="NZ_JBHMEP010000006.1"/>
</dbReference>
<dbReference type="Proteomes" id="UP001589645">
    <property type="component" value="Unassembled WGS sequence"/>
</dbReference>
<name>A0ABV5HR39_9VIBR</name>
<evidence type="ECO:0000313" key="2">
    <source>
        <dbReference type="Proteomes" id="UP001589645"/>
    </source>
</evidence>
<comment type="caution">
    <text evidence="1">The sequence shown here is derived from an EMBL/GenBank/DDBJ whole genome shotgun (WGS) entry which is preliminary data.</text>
</comment>
<dbReference type="NCBIfam" id="TIGR01634">
    <property type="entry name" value="tail_P2_I"/>
    <property type="match status" value="1"/>
</dbReference>
<protein>
    <submittedName>
        <fullName evidence="1">Phage tail protein I</fullName>
    </submittedName>
</protein>
<proteinExistence type="predicted"/>
<organism evidence="1 2">
    <name type="scientific">Vibrio olivae</name>
    <dbReference type="NCBI Taxonomy" id="1243002"/>
    <lineage>
        <taxon>Bacteria</taxon>
        <taxon>Pseudomonadati</taxon>
        <taxon>Pseudomonadota</taxon>
        <taxon>Gammaproteobacteria</taxon>
        <taxon>Vibrionales</taxon>
        <taxon>Vibrionaceae</taxon>
        <taxon>Vibrio</taxon>
    </lineage>
</organism>
<reference evidence="1 2" key="1">
    <citation type="submission" date="2024-09" db="EMBL/GenBank/DDBJ databases">
        <authorList>
            <person name="Sun Q."/>
            <person name="Mori K."/>
        </authorList>
    </citation>
    <scope>NUCLEOTIDE SEQUENCE [LARGE SCALE GENOMIC DNA]</scope>
    <source>
        <strain evidence="1 2">CECT 8064</strain>
    </source>
</reference>
<dbReference type="Pfam" id="PF09684">
    <property type="entry name" value="Tail_P2_I"/>
    <property type="match status" value="1"/>
</dbReference>
<dbReference type="InterPro" id="IPR006521">
    <property type="entry name" value="Tail_protein_I"/>
</dbReference>
<sequence length="202" mass="22799">MSSILPPNATKLEKVLVDVLNSPLEVSIRDLWNPQTCPKAFLPYLAQSYSVDRWDSNWSEQEKRAAIEAAFYVHKHKGTIAAVRRVVEPFGFLINVVEWWEKSPKGRPHTFELIIGVSGKGITEAVYRQMTDLIEDAKPLRSHLLGLDIQAQTVGRTFIGVINYCGDITTIYPYLPTLISVEGNYYQAHGQHIIDDASVYPL</sequence>
<evidence type="ECO:0000313" key="1">
    <source>
        <dbReference type="EMBL" id="MFB9136713.1"/>
    </source>
</evidence>
<keyword evidence="2" id="KW-1185">Reference proteome</keyword>
<dbReference type="EMBL" id="JBHMEP010000006">
    <property type="protein sequence ID" value="MFB9136713.1"/>
    <property type="molecule type" value="Genomic_DNA"/>
</dbReference>
<accession>A0ABV5HR39</accession>